<feature type="region of interest" description="Disordered" evidence="1">
    <location>
        <begin position="349"/>
        <end position="381"/>
    </location>
</feature>
<feature type="transmembrane region" description="Helical" evidence="2">
    <location>
        <begin position="695"/>
        <end position="715"/>
    </location>
</feature>
<dbReference type="Proteomes" id="UP001642464">
    <property type="component" value="Unassembled WGS sequence"/>
</dbReference>
<protein>
    <submittedName>
        <fullName evidence="3">Ankyrin-2</fullName>
    </submittedName>
</protein>
<name>A0ABP0NIK4_9DINO</name>
<evidence type="ECO:0000313" key="4">
    <source>
        <dbReference type="Proteomes" id="UP001642464"/>
    </source>
</evidence>
<keyword evidence="2" id="KW-1133">Transmembrane helix</keyword>
<feature type="transmembrane region" description="Helical" evidence="2">
    <location>
        <begin position="596"/>
        <end position="617"/>
    </location>
</feature>
<reference evidence="3 4" key="1">
    <citation type="submission" date="2024-02" db="EMBL/GenBank/DDBJ databases">
        <authorList>
            <person name="Chen Y."/>
            <person name="Shah S."/>
            <person name="Dougan E. K."/>
            <person name="Thang M."/>
            <person name="Chan C."/>
        </authorList>
    </citation>
    <scope>NUCLEOTIDE SEQUENCE [LARGE SCALE GENOMIC DNA]</scope>
</reference>
<organism evidence="3 4">
    <name type="scientific">Durusdinium trenchii</name>
    <dbReference type="NCBI Taxonomy" id="1381693"/>
    <lineage>
        <taxon>Eukaryota</taxon>
        <taxon>Sar</taxon>
        <taxon>Alveolata</taxon>
        <taxon>Dinophyceae</taxon>
        <taxon>Suessiales</taxon>
        <taxon>Symbiodiniaceae</taxon>
        <taxon>Durusdinium</taxon>
    </lineage>
</organism>
<evidence type="ECO:0000256" key="1">
    <source>
        <dbReference type="SAM" id="MobiDB-lite"/>
    </source>
</evidence>
<gene>
    <name evidence="3" type="ORF">SCF082_LOCUS32469</name>
</gene>
<sequence>MAGASTDAQVDALAAEIRQLKADLKTQGLKSSEINHHQAVVAKVQELQRLKSQLSSDDPRTDAAFFARQKQEAEDAQKQKQADLTHQRAELKAAEQSAPQPLIQRKIFHLFRHAGTGPTFHYEPPPRLNSKDCGFGAGEEPNPPVYITEKWDGTTMQATAQHIFKRIDLWGKRRDGDPSQRYSLRLLAWKDGDGAWRGLDFLEADQRLLEAMRPHLSKLASLDEGLCVYFEAVHTDINANFKHLPGFADIRVFDFSRSGSHGVGRFLPFDETIELAKRFDLPLVAYEYRKKLTAEELWADLEKASKRHYATAPAMLEGFVVREAGAGGRIAKARVEQLEAAAAVTAAAVQADPKPKMRSKTKAEAKAQPAQPNAPGEQPLAKTASWSVPIFTDAERMSRKGARAAPAMAFLATVCAISGTSAAASLLQSEVFGELLERYQRGGVPQDWQAHRFDCQCESMMHLAKKLLGYGILLGIPLSPAFSSDAIYLLAWLLLVVLIAFYFPGYHDILTVVVKLCRNLVEQIMKEIRDGPELWTGKGQFWQEMTEKHQRMDGILEDTWALAAWVVLPRLAALLIFGLTGLVACLSAVVTSQNGLIAFAGLLLICVIVLSIAERLMEMASITQMCMTPKSKTPGIRSYAIAKSGPSPCSESGLKNAGYSNFGEERADHARFLTYLTINRTGVEMFGVLIDAQLIARYLFQATTMFLALFSYMLANLDIKQEDLMGHVYKTGCYFSQMFHFKGENC</sequence>
<comment type="caution">
    <text evidence="3">The sequence shown here is derived from an EMBL/GenBank/DDBJ whole genome shotgun (WGS) entry which is preliminary data.</text>
</comment>
<proteinExistence type="predicted"/>
<accession>A0ABP0NIK4</accession>
<evidence type="ECO:0000313" key="3">
    <source>
        <dbReference type="EMBL" id="CAK9062225.1"/>
    </source>
</evidence>
<feature type="transmembrane region" description="Helical" evidence="2">
    <location>
        <begin position="486"/>
        <end position="505"/>
    </location>
</feature>
<dbReference type="SUPFAM" id="SSF56091">
    <property type="entry name" value="DNA ligase/mRNA capping enzyme, catalytic domain"/>
    <property type="match status" value="1"/>
</dbReference>
<dbReference type="EMBL" id="CAXAMM010028113">
    <property type="protein sequence ID" value="CAK9062225.1"/>
    <property type="molecule type" value="Genomic_DNA"/>
</dbReference>
<evidence type="ECO:0000256" key="2">
    <source>
        <dbReference type="SAM" id="Phobius"/>
    </source>
</evidence>
<feature type="transmembrane region" description="Helical" evidence="2">
    <location>
        <begin position="560"/>
        <end position="590"/>
    </location>
</feature>
<keyword evidence="2" id="KW-0812">Transmembrane</keyword>
<keyword evidence="4" id="KW-1185">Reference proteome</keyword>
<keyword evidence="2" id="KW-0472">Membrane</keyword>